<dbReference type="Proteomes" id="UP001497602">
    <property type="component" value="Unassembled WGS sequence"/>
</dbReference>
<dbReference type="SUPFAM" id="SSF56300">
    <property type="entry name" value="Metallo-dependent phosphatases"/>
    <property type="match status" value="1"/>
</dbReference>
<dbReference type="InterPro" id="IPR050126">
    <property type="entry name" value="Ap4A_hydrolase"/>
</dbReference>
<feature type="domain" description="Calcineurin-like phosphoesterase" evidence="2">
    <location>
        <begin position="25"/>
        <end position="212"/>
    </location>
</feature>
<reference evidence="3 4" key="1">
    <citation type="submission" date="2024-05" db="EMBL/GenBank/DDBJ databases">
        <authorList>
            <person name="Duchaud E."/>
        </authorList>
    </citation>
    <scope>NUCLEOTIDE SEQUENCE [LARGE SCALE GENOMIC DNA]</scope>
    <source>
        <strain evidence="3">Ena-SAMPLE-TAB-13-05-2024-13:56:06:370-140305</strain>
    </source>
</reference>
<dbReference type="InterPro" id="IPR029052">
    <property type="entry name" value="Metallo-depent_PP-like"/>
</dbReference>
<evidence type="ECO:0000256" key="1">
    <source>
        <dbReference type="ARBA" id="ARBA00008950"/>
    </source>
</evidence>
<dbReference type="Pfam" id="PF12850">
    <property type="entry name" value="Metallophos_2"/>
    <property type="match status" value="1"/>
</dbReference>
<organism evidence="3 4">
    <name type="scientific">Tenacibaculum vairaonense</name>
    <dbReference type="NCBI Taxonomy" id="3137860"/>
    <lineage>
        <taxon>Bacteria</taxon>
        <taxon>Pseudomonadati</taxon>
        <taxon>Bacteroidota</taxon>
        <taxon>Flavobacteriia</taxon>
        <taxon>Flavobacteriales</taxon>
        <taxon>Flavobacteriaceae</taxon>
        <taxon>Tenacibaculum</taxon>
    </lineage>
</organism>
<dbReference type="InterPro" id="IPR024654">
    <property type="entry name" value="Calcineurin-like_PHP_lpxH"/>
</dbReference>
<gene>
    <name evidence="3" type="ORF">T190115A13A_20284</name>
</gene>
<proteinExistence type="inferred from homology"/>
<dbReference type="PIRSF" id="PIRSF000883">
    <property type="entry name" value="Pesterase_MJ0912"/>
    <property type="match status" value="1"/>
</dbReference>
<dbReference type="PANTHER" id="PTHR42850:SF2">
    <property type="entry name" value="BLL5683 PROTEIN"/>
    <property type="match status" value="1"/>
</dbReference>
<evidence type="ECO:0000313" key="3">
    <source>
        <dbReference type="EMBL" id="CAL2107004.1"/>
    </source>
</evidence>
<evidence type="ECO:0000259" key="2">
    <source>
        <dbReference type="Pfam" id="PF12850"/>
    </source>
</evidence>
<dbReference type="PANTHER" id="PTHR42850">
    <property type="entry name" value="METALLOPHOSPHOESTERASE"/>
    <property type="match status" value="1"/>
</dbReference>
<dbReference type="Gene3D" id="3.60.21.10">
    <property type="match status" value="1"/>
</dbReference>
<dbReference type="CDD" id="cd00838">
    <property type="entry name" value="MPP_superfamily"/>
    <property type="match status" value="1"/>
</dbReference>
<accession>A0ABM9PMR6</accession>
<evidence type="ECO:0000313" key="4">
    <source>
        <dbReference type="Proteomes" id="UP001497602"/>
    </source>
</evidence>
<keyword evidence="4" id="KW-1185">Reference proteome</keyword>
<comment type="caution">
    <text evidence="3">The sequence shown here is derived from an EMBL/GenBank/DDBJ whole genome shotgun (WGS) entry which is preliminary data.</text>
</comment>
<dbReference type="EMBL" id="CAXJRC010000022">
    <property type="protein sequence ID" value="CAL2107004.1"/>
    <property type="molecule type" value="Genomic_DNA"/>
</dbReference>
<dbReference type="RefSeq" id="WP_348705252.1">
    <property type="nucleotide sequence ID" value="NZ_CAXIYA010000033.1"/>
</dbReference>
<protein>
    <submittedName>
        <fullName evidence="3">Calcineurin-like phosphoesterase superfamily domain-containing protein</fullName>
    </submittedName>
</protein>
<sequence>MDKKTIDLGTIKGKLLLFGGVYSNLQALEALINIAEQENILPENCFCTGDIIGYCAQPEQTLGTFIKWGAQSIIGNVEQQLRNGDTDCGCDFKAGTRCDTFSKSWYPFAQQQLSKTSINWMQSLPDHISFTYNHKKCTIVHGSYQHISEFVFKSTPWNTKQASFTATDSTIIIAGHCGLPFTHTNKDNLWINPGVIGMPANNGKPHVWYAIIDDTNGFNYTFKTLNYNYKEANRLMTLFGLPNAYAKTLISGIWDNMEILPTEERQWKNKDLTTLINN</sequence>
<comment type="similarity">
    <text evidence="1">Belongs to the metallophosphoesterase superfamily. YfcE family.</text>
</comment>
<name>A0ABM9PMR6_9FLAO</name>
<dbReference type="InterPro" id="IPR011152">
    <property type="entry name" value="Pesterase_MJ0912"/>
</dbReference>